<evidence type="ECO:0000313" key="2">
    <source>
        <dbReference type="Proteomes" id="UP000241164"/>
    </source>
</evidence>
<dbReference type="GeneID" id="54987947"/>
<protein>
    <submittedName>
        <fullName evidence="1">Uncharacterized protein</fullName>
    </submittedName>
</protein>
<keyword evidence="2" id="KW-1185">Reference proteome</keyword>
<reference evidence="1 2" key="1">
    <citation type="submission" date="2017-12" db="EMBL/GenBank/DDBJ databases">
        <title>Phages infecting Faecalibacterium prausnitzii belong to novel viral genera that help decipher intestinal viromes.</title>
        <authorList>
            <person name="Petit M.-A."/>
            <person name="De Paepe M."/>
            <person name="Benevides L."/>
            <person name="Langella P."/>
        </authorList>
    </citation>
    <scope>NUCLEOTIDE SEQUENCE [LARGE SCALE GENOMIC DNA]</scope>
</reference>
<sequence length="48" mass="5480">MLKNVIKGFEEMMNCVLTAMNESLSDPYAGWNEGEELLMLNEVRCGIR</sequence>
<name>A0A2K9V380_9CAUD</name>
<dbReference type="KEGG" id="vg:54987947"/>
<dbReference type="EMBL" id="MG711463">
    <property type="protein sequence ID" value="AUV56498.1"/>
    <property type="molecule type" value="Genomic_DNA"/>
</dbReference>
<dbReference type="Proteomes" id="UP000241164">
    <property type="component" value="Segment"/>
</dbReference>
<evidence type="ECO:0000313" key="1">
    <source>
        <dbReference type="EMBL" id="AUV56498.1"/>
    </source>
</evidence>
<organism evidence="1 2">
    <name type="scientific">Faecalibacterium phage FP_oengus</name>
    <dbReference type="NCBI Taxonomy" id="2070188"/>
    <lineage>
        <taxon>Viruses</taxon>
        <taxon>Duplodnaviria</taxon>
        <taxon>Heunggongvirae</taxon>
        <taxon>Uroviricota</taxon>
        <taxon>Caudoviricetes</taxon>
        <taxon>Oengusvirus</taxon>
        <taxon>Oengusvirus oengus</taxon>
    </lineage>
</organism>
<dbReference type="RefSeq" id="YP_009797531.1">
    <property type="nucleotide sequence ID" value="NC_047916.1"/>
</dbReference>
<accession>A0A2K9V380</accession>
<proteinExistence type="predicted"/>